<dbReference type="Gene3D" id="3.40.30.10">
    <property type="entry name" value="Glutaredoxin"/>
    <property type="match status" value="1"/>
</dbReference>
<protein>
    <recommendedName>
        <fullName evidence="8">Thioredoxin domain-containing protein</fullName>
    </recommendedName>
</protein>
<dbReference type="PROSITE" id="PS51352">
    <property type="entry name" value="THIOREDOXIN_2"/>
    <property type="match status" value="1"/>
</dbReference>
<keyword evidence="4" id="KW-1015">Disulfide bond</keyword>
<comment type="similarity">
    <text evidence="1">Belongs to the thioredoxin family. DsbA subfamily.</text>
</comment>
<dbReference type="PROSITE" id="PS51318">
    <property type="entry name" value="TAT"/>
    <property type="match status" value="1"/>
</dbReference>
<dbReference type="InterPro" id="IPR012336">
    <property type="entry name" value="Thioredoxin-like_fold"/>
</dbReference>
<dbReference type="EMBL" id="CM001889">
    <property type="protein sequence ID" value="EOY50983.1"/>
    <property type="molecule type" value="Genomic_DNA"/>
</dbReference>
<keyword evidence="2 7" id="KW-0732">Signal</keyword>
<evidence type="ECO:0000256" key="7">
    <source>
        <dbReference type="SAM" id="SignalP"/>
    </source>
</evidence>
<feature type="chain" id="PRO_5031204210" description="Thioredoxin domain-containing protein" evidence="7">
    <location>
        <begin position="46"/>
        <end position="270"/>
    </location>
</feature>
<dbReference type="RefSeq" id="WP_003973028.1">
    <property type="nucleotide sequence ID" value="NZ_CM001889.1"/>
</dbReference>
<evidence type="ECO:0000259" key="8">
    <source>
        <dbReference type="PROSITE" id="PS51352"/>
    </source>
</evidence>
<evidence type="ECO:0000256" key="2">
    <source>
        <dbReference type="ARBA" id="ARBA00022729"/>
    </source>
</evidence>
<dbReference type="InterPro" id="IPR013766">
    <property type="entry name" value="Thioredoxin_domain"/>
</dbReference>
<feature type="compositionally biased region" description="Low complexity" evidence="6">
    <location>
        <begin position="1"/>
        <end position="21"/>
    </location>
</feature>
<keyword evidence="5" id="KW-0676">Redox-active center</keyword>
<evidence type="ECO:0000256" key="4">
    <source>
        <dbReference type="ARBA" id="ARBA00023157"/>
    </source>
</evidence>
<feature type="domain" description="Thioredoxin" evidence="8">
    <location>
        <begin position="60"/>
        <end position="257"/>
    </location>
</feature>
<accession>A0A7U9HDN9</accession>
<evidence type="ECO:0000256" key="6">
    <source>
        <dbReference type="SAM" id="MobiDB-lite"/>
    </source>
</evidence>
<dbReference type="Pfam" id="PF13462">
    <property type="entry name" value="Thioredoxin_4"/>
    <property type="match status" value="1"/>
</dbReference>
<gene>
    <name evidence="9" type="ORF">SLI_6276</name>
</gene>
<dbReference type="AlphaFoldDB" id="A0A7U9HDN9"/>
<evidence type="ECO:0000313" key="9">
    <source>
        <dbReference type="EMBL" id="EOY50983.1"/>
    </source>
</evidence>
<dbReference type="InterPro" id="IPR006311">
    <property type="entry name" value="TAT_signal"/>
</dbReference>
<evidence type="ECO:0000256" key="1">
    <source>
        <dbReference type="ARBA" id="ARBA00005791"/>
    </source>
</evidence>
<dbReference type="InterPro" id="IPR036249">
    <property type="entry name" value="Thioredoxin-like_sf"/>
</dbReference>
<feature type="region of interest" description="Disordered" evidence="6">
    <location>
        <begin position="1"/>
        <end position="26"/>
    </location>
</feature>
<reference evidence="10" key="1">
    <citation type="journal article" date="2013" name="Genome Biol. Evol.">
        <title>The genome sequence of Streptomyces lividans 66 reveals a novel tRNA-dependent peptide biosynthetic system within a metal-related genomic island.</title>
        <authorList>
            <person name="Cruz-Morales P."/>
            <person name="Vijgenboom E."/>
            <person name="Iruegas-Bocardo F."/>
            <person name="Girard G."/>
            <person name="Yanez-Guerra L.A."/>
            <person name="Ramos-Aboites H.E."/>
            <person name="Pernodet J.L."/>
            <person name="Anne J."/>
            <person name="van Wezel G.P."/>
            <person name="Barona-Gomez F."/>
        </authorList>
    </citation>
    <scope>NUCLEOTIDE SEQUENCE [LARGE SCALE GENOMIC DNA]</scope>
    <source>
        <strain evidence="10">1326</strain>
    </source>
</reference>
<dbReference type="Proteomes" id="UP000014062">
    <property type="component" value="Chromosome"/>
</dbReference>
<name>A0A7U9HDN9_STRLI</name>
<organism evidence="9 10">
    <name type="scientific">Streptomyces lividans 1326</name>
    <dbReference type="NCBI Taxonomy" id="1200984"/>
    <lineage>
        <taxon>Bacteria</taxon>
        <taxon>Bacillati</taxon>
        <taxon>Actinomycetota</taxon>
        <taxon>Actinomycetes</taxon>
        <taxon>Kitasatosporales</taxon>
        <taxon>Streptomycetaceae</taxon>
        <taxon>Streptomyces</taxon>
    </lineage>
</organism>
<dbReference type="PANTHER" id="PTHR13887">
    <property type="entry name" value="GLUTATHIONE S-TRANSFERASE KAPPA"/>
    <property type="match status" value="1"/>
</dbReference>
<evidence type="ECO:0000256" key="3">
    <source>
        <dbReference type="ARBA" id="ARBA00023002"/>
    </source>
</evidence>
<feature type="signal peptide" evidence="7">
    <location>
        <begin position="1"/>
        <end position="45"/>
    </location>
</feature>
<dbReference type="GO" id="GO:0016491">
    <property type="term" value="F:oxidoreductase activity"/>
    <property type="evidence" value="ECO:0007669"/>
    <property type="project" value="UniProtKB-KW"/>
</dbReference>
<keyword evidence="3" id="KW-0560">Oxidoreductase</keyword>
<sequence length="270" mass="28634">MTGSTPSSPASPSSSRPPSASRRSRRRTVAALAVLAAAAVTAAFALTLDDADNREEKAGEPAAVTASAAPAPADEGLLALARRDASDPLAIGRADAPVVLIEYSDFQCPFCGRFARETKPELLRSYVDKGTLRIEWRNFPIFGEESEQAALAGWAAGRQNKFWEFHDVAYGKPRERNTGAFDAENLVAMAREAGIADIERFQADMASDEARGAVRADQEEGYTLGVTSTPAFLVNGRPILGAQPTDTFEEAVETAAKAAKTANTTKGAGR</sequence>
<evidence type="ECO:0000313" key="10">
    <source>
        <dbReference type="Proteomes" id="UP000014062"/>
    </source>
</evidence>
<evidence type="ECO:0000256" key="5">
    <source>
        <dbReference type="ARBA" id="ARBA00023284"/>
    </source>
</evidence>
<dbReference type="SUPFAM" id="SSF52833">
    <property type="entry name" value="Thioredoxin-like"/>
    <property type="match status" value="1"/>
</dbReference>
<dbReference type="PANTHER" id="PTHR13887:SF14">
    <property type="entry name" value="DISULFIDE BOND FORMATION PROTEIN D"/>
    <property type="match status" value="1"/>
</dbReference>
<proteinExistence type="inferred from homology"/>